<reference evidence="1" key="1">
    <citation type="journal article" date="2013" name="Genome Biol.">
        <title>Draft genome of the mountain pine beetle, Dendroctonus ponderosae Hopkins, a major forest pest.</title>
        <authorList>
            <person name="Keeling C.I."/>
            <person name="Yuen M.M."/>
            <person name="Liao N.Y."/>
            <person name="Docking T.R."/>
            <person name="Chan S.K."/>
            <person name="Taylor G.A."/>
            <person name="Palmquist D.L."/>
            <person name="Jackman S.D."/>
            <person name="Nguyen A."/>
            <person name="Li M."/>
            <person name="Henderson H."/>
            <person name="Janes J.K."/>
            <person name="Zhao Y."/>
            <person name="Pandoh P."/>
            <person name="Moore R."/>
            <person name="Sperling F.A."/>
            <person name="Huber D.P."/>
            <person name="Birol I."/>
            <person name="Jones S.J."/>
            <person name="Bohlmann J."/>
        </authorList>
    </citation>
    <scope>NUCLEOTIDE SEQUENCE</scope>
</reference>
<proteinExistence type="predicted"/>
<evidence type="ECO:0000313" key="1">
    <source>
        <dbReference type="EMBL" id="ENN71366.1"/>
    </source>
</evidence>
<dbReference type="HOGENOM" id="CLU_1521519_0_0_1"/>
<name>N6TSP9_DENPD</name>
<organism evidence="1">
    <name type="scientific">Dendroctonus ponderosae</name>
    <name type="common">Mountain pine beetle</name>
    <dbReference type="NCBI Taxonomy" id="77166"/>
    <lineage>
        <taxon>Eukaryota</taxon>
        <taxon>Metazoa</taxon>
        <taxon>Ecdysozoa</taxon>
        <taxon>Arthropoda</taxon>
        <taxon>Hexapoda</taxon>
        <taxon>Insecta</taxon>
        <taxon>Pterygota</taxon>
        <taxon>Neoptera</taxon>
        <taxon>Endopterygota</taxon>
        <taxon>Coleoptera</taxon>
        <taxon>Polyphaga</taxon>
        <taxon>Cucujiformia</taxon>
        <taxon>Curculionidae</taxon>
        <taxon>Scolytinae</taxon>
        <taxon>Dendroctonus</taxon>
    </lineage>
</organism>
<dbReference type="OrthoDB" id="6778023at2759"/>
<feature type="non-terminal residue" evidence="1">
    <location>
        <position position="1"/>
    </location>
</feature>
<protein>
    <submittedName>
        <fullName evidence="1">Uncharacterized protein</fullName>
    </submittedName>
</protein>
<dbReference type="EMBL" id="KB741274">
    <property type="protein sequence ID" value="ENN71366.1"/>
    <property type="molecule type" value="Genomic_DNA"/>
</dbReference>
<gene>
    <name evidence="1" type="ORF">YQE_11981</name>
</gene>
<accession>N6TSP9</accession>
<sequence length="177" mass="19802">STATHTEGNILDVYQRDGVTVSHEVINLTGSAAEKSELNTFYKMMMMTTDTIEREARENNRPAEEDGHETTVRRAVRKLRTKTVDSCIAPTSPEEVAAIIGHSKTRKAPGRDGITNKMLKSLPRKGLVTVTNLTNDIFRTSHFPRIWKQSDVIMLPKPKTNRAPSEVQAHEPAVQPR</sequence>
<dbReference type="AlphaFoldDB" id="N6TSP9"/>